<gene>
    <name evidence="1" type="ORF">NM688_g6294</name>
</gene>
<sequence length="155" mass="17164">MADPGTCVECIPSDQPLKVEPTGDGPQETEQVTLSQNPLDPATFVPPSPLPLPSVTIEFCDRCRWLHRATWVSTELTLTFPTPIIKAISVLPLNSEATAGRFRVWLFVAEHPPILIWDRKVEGGFPELKVLKQRIRDHIQPGKSLGHSDKKQGGP</sequence>
<reference evidence="1" key="1">
    <citation type="submission" date="2022-07" db="EMBL/GenBank/DDBJ databases">
        <title>Genome Sequence of Phlebia brevispora.</title>
        <authorList>
            <person name="Buettner E."/>
        </authorList>
    </citation>
    <scope>NUCLEOTIDE SEQUENCE</scope>
    <source>
        <strain evidence="1">MPL23</strain>
    </source>
</reference>
<proteinExistence type="predicted"/>
<evidence type="ECO:0000313" key="2">
    <source>
        <dbReference type="Proteomes" id="UP001148662"/>
    </source>
</evidence>
<name>A0ACC1SHP9_9APHY</name>
<accession>A0ACC1SHP9</accession>
<evidence type="ECO:0000313" key="1">
    <source>
        <dbReference type="EMBL" id="KAJ3539965.1"/>
    </source>
</evidence>
<organism evidence="1 2">
    <name type="scientific">Phlebia brevispora</name>
    <dbReference type="NCBI Taxonomy" id="194682"/>
    <lineage>
        <taxon>Eukaryota</taxon>
        <taxon>Fungi</taxon>
        <taxon>Dikarya</taxon>
        <taxon>Basidiomycota</taxon>
        <taxon>Agaricomycotina</taxon>
        <taxon>Agaricomycetes</taxon>
        <taxon>Polyporales</taxon>
        <taxon>Meruliaceae</taxon>
        <taxon>Phlebia</taxon>
    </lineage>
</organism>
<dbReference type="Proteomes" id="UP001148662">
    <property type="component" value="Unassembled WGS sequence"/>
</dbReference>
<comment type="caution">
    <text evidence="1">The sequence shown here is derived from an EMBL/GenBank/DDBJ whole genome shotgun (WGS) entry which is preliminary data.</text>
</comment>
<protein>
    <submittedName>
        <fullName evidence="1">Uncharacterized protein</fullName>
    </submittedName>
</protein>
<dbReference type="EMBL" id="JANHOG010001273">
    <property type="protein sequence ID" value="KAJ3539965.1"/>
    <property type="molecule type" value="Genomic_DNA"/>
</dbReference>
<keyword evidence="2" id="KW-1185">Reference proteome</keyword>